<reference evidence="2" key="1">
    <citation type="journal article" date="2019" name="bioRxiv">
        <title>The Genome of the Zebra Mussel, Dreissena polymorpha: A Resource for Invasive Species Research.</title>
        <authorList>
            <person name="McCartney M.A."/>
            <person name="Auch B."/>
            <person name="Kono T."/>
            <person name="Mallez S."/>
            <person name="Zhang Y."/>
            <person name="Obille A."/>
            <person name="Becker A."/>
            <person name="Abrahante J.E."/>
            <person name="Garbe J."/>
            <person name="Badalamenti J.P."/>
            <person name="Herman A."/>
            <person name="Mangelson H."/>
            <person name="Liachko I."/>
            <person name="Sullivan S."/>
            <person name="Sone E.D."/>
            <person name="Koren S."/>
            <person name="Silverstein K.A.T."/>
            <person name="Beckman K.B."/>
            <person name="Gohl D.M."/>
        </authorList>
    </citation>
    <scope>NUCLEOTIDE SEQUENCE</scope>
    <source>
        <strain evidence="2">Duluth1</strain>
        <tissue evidence="2">Whole animal</tissue>
    </source>
</reference>
<proteinExistence type="predicted"/>
<dbReference type="EMBL" id="JAIWYP010000004">
    <property type="protein sequence ID" value="KAH3836492.1"/>
    <property type="molecule type" value="Genomic_DNA"/>
</dbReference>
<gene>
    <name evidence="2" type="ORF">DPMN_109863</name>
</gene>
<evidence type="ECO:0000313" key="2">
    <source>
        <dbReference type="EMBL" id="KAH3836492.1"/>
    </source>
</evidence>
<accession>A0A9D4QNC6</accession>
<organism evidence="2 3">
    <name type="scientific">Dreissena polymorpha</name>
    <name type="common">Zebra mussel</name>
    <name type="synonym">Mytilus polymorpha</name>
    <dbReference type="NCBI Taxonomy" id="45954"/>
    <lineage>
        <taxon>Eukaryota</taxon>
        <taxon>Metazoa</taxon>
        <taxon>Spiralia</taxon>
        <taxon>Lophotrochozoa</taxon>
        <taxon>Mollusca</taxon>
        <taxon>Bivalvia</taxon>
        <taxon>Autobranchia</taxon>
        <taxon>Heteroconchia</taxon>
        <taxon>Euheterodonta</taxon>
        <taxon>Imparidentia</taxon>
        <taxon>Neoheterodontei</taxon>
        <taxon>Myida</taxon>
        <taxon>Dreissenoidea</taxon>
        <taxon>Dreissenidae</taxon>
        <taxon>Dreissena</taxon>
    </lineage>
</organism>
<keyword evidence="3" id="KW-1185">Reference proteome</keyword>
<comment type="caution">
    <text evidence="2">The sequence shown here is derived from an EMBL/GenBank/DDBJ whole genome shotgun (WGS) entry which is preliminary data.</text>
</comment>
<dbReference type="AlphaFoldDB" id="A0A9D4QNC6"/>
<sequence>MLKGTPYGINEQFPEEIEATRRKLYLILRQARRDNKKAVLVRDRLYVDGTEVRADDQAIPGLGPQRERRSSSQRMASRNTSGVETTHL</sequence>
<feature type="compositionally biased region" description="Polar residues" evidence="1">
    <location>
        <begin position="72"/>
        <end position="88"/>
    </location>
</feature>
<dbReference type="Proteomes" id="UP000828390">
    <property type="component" value="Unassembled WGS sequence"/>
</dbReference>
<evidence type="ECO:0000313" key="3">
    <source>
        <dbReference type="Proteomes" id="UP000828390"/>
    </source>
</evidence>
<protein>
    <submittedName>
        <fullName evidence="2">Uncharacterized protein</fullName>
    </submittedName>
</protein>
<feature type="region of interest" description="Disordered" evidence="1">
    <location>
        <begin position="53"/>
        <end position="88"/>
    </location>
</feature>
<reference evidence="2" key="2">
    <citation type="submission" date="2020-11" db="EMBL/GenBank/DDBJ databases">
        <authorList>
            <person name="McCartney M.A."/>
            <person name="Auch B."/>
            <person name="Kono T."/>
            <person name="Mallez S."/>
            <person name="Becker A."/>
            <person name="Gohl D.M."/>
            <person name="Silverstein K.A.T."/>
            <person name="Koren S."/>
            <person name="Bechman K.B."/>
            <person name="Herman A."/>
            <person name="Abrahante J.E."/>
            <person name="Garbe J."/>
        </authorList>
    </citation>
    <scope>NUCLEOTIDE SEQUENCE</scope>
    <source>
        <strain evidence="2">Duluth1</strain>
        <tissue evidence="2">Whole animal</tissue>
    </source>
</reference>
<evidence type="ECO:0000256" key="1">
    <source>
        <dbReference type="SAM" id="MobiDB-lite"/>
    </source>
</evidence>
<name>A0A9D4QNC6_DREPO</name>